<evidence type="ECO:0000259" key="4">
    <source>
        <dbReference type="SMART" id="SM01043"/>
    </source>
</evidence>
<keyword evidence="5" id="KW-0238">DNA-binding</keyword>
<reference evidence="5 6" key="1">
    <citation type="submission" date="2016-10" db="EMBL/GenBank/DDBJ databases">
        <authorList>
            <person name="Varghese N."/>
            <person name="Submissions S."/>
        </authorList>
    </citation>
    <scope>NUCLEOTIDE SEQUENCE [LARGE SCALE GENOMIC DNA]</scope>
    <source>
        <strain evidence="5 6">WCP15</strain>
    </source>
</reference>
<dbReference type="InterPro" id="IPR051677">
    <property type="entry name" value="AfsR-DnrI-RedD_regulator"/>
</dbReference>
<dbReference type="InterPro" id="IPR011990">
    <property type="entry name" value="TPR-like_helical_dom_sf"/>
</dbReference>
<dbReference type="RefSeq" id="WP_159444010.1">
    <property type="nucleotide sequence ID" value="NZ_FNWT01000008.1"/>
</dbReference>
<dbReference type="InterPro" id="IPR036388">
    <property type="entry name" value="WH-like_DNA-bd_sf"/>
</dbReference>
<comment type="caution">
    <text evidence="5">The sequence shown here is derived from an EMBL/GenBank/DDBJ whole genome shotgun (WGS) entry which is preliminary data.</text>
</comment>
<evidence type="ECO:0000256" key="3">
    <source>
        <dbReference type="SAM" id="MobiDB-lite"/>
    </source>
</evidence>
<evidence type="ECO:0000313" key="6">
    <source>
        <dbReference type="Proteomes" id="UP000199135"/>
    </source>
</evidence>
<dbReference type="SUPFAM" id="SSF48452">
    <property type="entry name" value="TPR-like"/>
    <property type="match status" value="1"/>
</dbReference>
<gene>
    <name evidence="5" type="ORF">SAMN05216447_1083</name>
</gene>
<dbReference type="PANTHER" id="PTHR35807">
    <property type="entry name" value="TRANSCRIPTIONAL REGULATOR REDD-RELATED"/>
    <property type="match status" value="1"/>
</dbReference>
<feature type="region of interest" description="Disordered" evidence="3">
    <location>
        <begin position="933"/>
        <end position="1015"/>
    </location>
</feature>
<evidence type="ECO:0000256" key="1">
    <source>
        <dbReference type="ARBA" id="ARBA00023015"/>
    </source>
</evidence>
<accession>A0A1H6JUK2</accession>
<feature type="compositionally biased region" description="Basic and acidic residues" evidence="3">
    <location>
        <begin position="936"/>
        <end position="953"/>
    </location>
</feature>
<keyword evidence="2" id="KW-0804">Transcription</keyword>
<evidence type="ECO:0000313" key="5">
    <source>
        <dbReference type="EMBL" id="SEH62760.1"/>
    </source>
</evidence>
<feature type="domain" description="Bacterial transcriptional activator" evidence="4">
    <location>
        <begin position="788"/>
        <end position="932"/>
    </location>
</feature>
<dbReference type="SMART" id="SM01043">
    <property type="entry name" value="BTAD"/>
    <property type="match status" value="1"/>
</dbReference>
<keyword evidence="6" id="KW-1185">Reference proteome</keyword>
<organism evidence="5 6">
    <name type="scientific">Parafannyhessea umbonata</name>
    <dbReference type="NCBI Taxonomy" id="604330"/>
    <lineage>
        <taxon>Bacteria</taxon>
        <taxon>Bacillati</taxon>
        <taxon>Actinomycetota</taxon>
        <taxon>Coriobacteriia</taxon>
        <taxon>Coriobacteriales</taxon>
        <taxon>Atopobiaceae</taxon>
        <taxon>Parafannyhessea</taxon>
    </lineage>
</organism>
<dbReference type="GO" id="GO:0003677">
    <property type="term" value="F:DNA binding"/>
    <property type="evidence" value="ECO:0007669"/>
    <property type="project" value="UniProtKB-KW"/>
</dbReference>
<dbReference type="InterPro" id="IPR005158">
    <property type="entry name" value="BTAD"/>
</dbReference>
<dbReference type="Pfam" id="PF03704">
    <property type="entry name" value="BTAD"/>
    <property type="match status" value="1"/>
</dbReference>
<dbReference type="Gene3D" id="1.25.40.10">
    <property type="entry name" value="Tetratricopeptide repeat domain"/>
    <property type="match status" value="1"/>
</dbReference>
<dbReference type="PANTHER" id="PTHR35807:SF1">
    <property type="entry name" value="TRANSCRIPTIONAL REGULATOR REDD"/>
    <property type="match status" value="1"/>
</dbReference>
<name>A0A1H6JUK2_9ACTN</name>
<sequence length="1015" mass="109670">MGRYARSIVSSAGSGERFILIDGMPAADEFDADREANALARLSGQGFSVIVALRPEEATLVDSCHGYAIVRSRDLICPIEGDSKYLWLANGVPALASSFVGVSEHASRGNVLPAYVEALRACVTSAVRDSLTDEEKRVRLAMILIGRGDFDDLSDVCRFDDDMAASLEADALFFGANLLARTFSVAGVCDDTLFSAALPGLYGCLDSSEVVIQSAACTLARLGEYGRCAIVAGLSHDGAFLKELSCDFGVDFINAGALALVDAHLPQQSEIEWADTVLARRSWAFWAARSLEGEQGDLPKVLGLPGDAPLTFEEGTLPEPLGGHGEGSENGLAACSGGGSGDGLESNHYYERRLPYISPSDDVNQQMKACLLCLSRKALAGMVTHYSPDPRYGCQDEFALRLVEHLNACRDLIDGHFSDVYESLINSEACVHVNDLTSLFIHDDFRIASLLLGERGSRDDELGRESLKRVVSSTGSKLLEAYRDYFNEALRTVMGFDAVFRNAERAISRASAHGDRVAEIVFLLAAAVGDVRLGSCKRGYVRARQAIKRADACGCTYLRDAATLITYAAEAKLGEELSYRPGEIENGALGDLARMLYKACVGDDSRVRLDSLSRSGVSHEVRWALWFLCNDLGDASECFRGLIPANWRRVSGRAVPGVEERDDDSGSLTPTVPPAGEADAKAKRVQVKVLGSFEVRVDGRLVPFSRINKRRAKDVLALLALTPGHKMRKVELLRCIWGEDDYATGAQKLYEAIASLRSALGGRYMGFDPVHSSRHGGYVTVGEGDVEFDVDRFNEICQRVLAGGCDDEARARKAVVVHQMYEGGPAYVASDVTGNAARKIERIDRLYASSCVEGAQCALRSGRYYLAAELSRAVFDKWPSREDALLVLLGSLKGLGLRSEALYAFRKHKTTLYSELGIRPSLEILSMVEEIVGEGQSDRSDEGVSAQEGREMEEGIACDPSPSSNGPCDTADEPTDMARDEGEPRERTDAADSHGFGASLGGRGTSDIGERGIAS</sequence>
<dbReference type="InterPro" id="IPR016032">
    <property type="entry name" value="Sig_transdc_resp-reg_C-effctor"/>
</dbReference>
<protein>
    <submittedName>
        <fullName evidence="5">DNA-binding transcriptional activator of the SARP family</fullName>
    </submittedName>
</protein>
<feature type="compositionally biased region" description="Basic and acidic residues" evidence="3">
    <location>
        <begin position="976"/>
        <end position="992"/>
    </location>
</feature>
<proteinExistence type="predicted"/>
<dbReference type="SUPFAM" id="SSF46894">
    <property type="entry name" value="C-terminal effector domain of the bipartite response regulators"/>
    <property type="match status" value="1"/>
</dbReference>
<feature type="region of interest" description="Disordered" evidence="3">
    <location>
        <begin position="654"/>
        <end position="678"/>
    </location>
</feature>
<evidence type="ECO:0000256" key="2">
    <source>
        <dbReference type="ARBA" id="ARBA00023163"/>
    </source>
</evidence>
<dbReference type="EMBL" id="FNWT01000008">
    <property type="protein sequence ID" value="SEH62760.1"/>
    <property type="molecule type" value="Genomic_DNA"/>
</dbReference>
<dbReference type="Proteomes" id="UP000199135">
    <property type="component" value="Unassembled WGS sequence"/>
</dbReference>
<keyword evidence="1" id="KW-0805">Transcription regulation</keyword>
<dbReference type="Gene3D" id="1.10.10.10">
    <property type="entry name" value="Winged helix-like DNA-binding domain superfamily/Winged helix DNA-binding domain"/>
    <property type="match status" value="1"/>
</dbReference>